<accession>A0A7M7JG73</accession>
<keyword evidence="8 10" id="KW-0472">Membrane</keyword>
<feature type="transmembrane region" description="Helical" evidence="10">
    <location>
        <begin position="118"/>
        <end position="139"/>
    </location>
</feature>
<dbReference type="GO" id="GO:0034626">
    <property type="term" value="P:fatty acid elongation, polyunsaturated fatty acid"/>
    <property type="evidence" value="ECO:0007669"/>
    <property type="project" value="TreeGrafter"/>
</dbReference>
<keyword evidence="6 10" id="KW-1133">Transmembrane helix</keyword>
<dbReference type="GO" id="GO:0030148">
    <property type="term" value="P:sphingolipid biosynthetic process"/>
    <property type="evidence" value="ECO:0007669"/>
    <property type="project" value="TreeGrafter"/>
</dbReference>
<evidence type="ECO:0000313" key="13">
    <source>
        <dbReference type="Proteomes" id="UP000594260"/>
    </source>
</evidence>
<dbReference type="GO" id="GO:0034625">
    <property type="term" value="P:fatty acid elongation, monounsaturated fatty acid"/>
    <property type="evidence" value="ECO:0007669"/>
    <property type="project" value="TreeGrafter"/>
</dbReference>
<evidence type="ECO:0000256" key="4">
    <source>
        <dbReference type="ARBA" id="ARBA00022692"/>
    </source>
</evidence>
<dbReference type="PANTHER" id="PTHR11157">
    <property type="entry name" value="FATTY ACID ACYL TRANSFERASE-RELATED"/>
    <property type="match status" value="1"/>
</dbReference>
<feature type="transmembrane region" description="Helical" evidence="10">
    <location>
        <begin position="146"/>
        <end position="163"/>
    </location>
</feature>
<evidence type="ECO:0000256" key="6">
    <source>
        <dbReference type="ARBA" id="ARBA00022989"/>
    </source>
</evidence>
<keyword evidence="3 10" id="KW-0808">Transferase</keyword>
<keyword evidence="2 10" id="KW-0444">Lipid biosynthesis</keyword>
<reference evidence="12" key="1">
    <citation type="submission" date="2021-01" db="UniProtKB">
        <authorList>
            <consortium name="EnsemblMetazoa"/>
        </authorList>
    </citation>
    <scope>IDENTIFICATION</scope>
</reference>
<name>A0A7M7JG73_VARDE</name>
<dbReference type="GO" id="GO:0019367">
    <property type="term" value="P:fatty acid elongation, saturated fatty acid"/>
    <property type="evidence" value="ECO:0007669"/>
    <property type="project" value="TreeGrafter"/>
</dbReference>
<dbReference type="GO" id="GO:0005789">
    <property type="term" value="C:endoplasmic reticulum membrane"/>
    <property type="evidence" value="ECO:0007669"/>
    <property type="project" value="TreeGrafter"/>
</dbReference>
<dbReference type="KEGG" id="vde:111246378"/>
<evidence type="ECO:0000256" key="8">
    <source>
        <dbReference type="ARBA" id="ARBA00023136"/>
    </source>
</evidence>
<dbReference type="OrthoDB" id="6497198at2759"/>
<dbReference type="InParanoid" id="A0A7M7JG73"/>
<dbReference type="GO" id="GO:0009922">
    <property type="term" value="F:fatty acid elongase activity"/>
    <property type="evidence" value="ECO:0007669"/>
    <property type="project" value="UniProtKB-EC"/>
</dbReference>
<dbReference type="RefSeq" id="XP_022651604.1">
    <property type="nucleotide sequence ID" value="XM_022795869.1"/>
</dbReference>
<evidence type="ECO:0000313" key="12">
    <source>
        <dbReference type="EnsemblMetazoa" id="XP_022651604"/>
    </source>
</evidence>
<keyword evidence="7 10" id="KW-0443">Lipid metabolism</keyword>
<dbReference type="EnsemblMetazoa" id="XM_022795869">
    <property type="protein sequence ID" value="XP_022651604"/>
    <property type="gene ID" value="LOC111246378"/>
</dbReference>
<evidence type="ECO:0000256" key="11">
    <source>
        <dbReference type="SAM" id="MobiDB-lite"/>
    </source>
</evidence>
<dbReference type="GO" id="GO:0042761">
    <property type="term" value="P:very long-chain fatty acid biosynthetic process"/>
    <property type="evidence" value="ECO:0007669"/>
    <property type="project" value="TreeGrafter"/>
</dbReference>
<protein>
    <recommendedName>
        <fullName evidence="10">Elongation of very long chain fatty acids protein</fullName>
        <ecNumber evidence="10">2.3.1.199</ecNumber>
    </recommendedName>
    <alternativeName>
        <fullName evidence="10">Very-long-chain 3-oxoacyl-CoA synthase</fullName>
    </alternativeName>
</protein>
<comment type="catalytic activity">
    <reaction evidence="10">
        <text>a very-long-chain acyl-CoA + malonyl-CoA + H(+) = a very-long-chain 3-oxoacyl-CoA + CO2 + CoA</text>
        <dbReference type="Rhea" id="RHEA:32727"/>
        <dbReference type="ChEBI" id="CHEBI:15378"/>
        <dbReference type="ChEBI" id="CHEBI:16526"/>
        <dbReference type="ChEBI" id="CHEBI:57287"/>
        <dbReference type="ChEBI" id="CHEBI:57384"/>
        <dbReference type="ChEBI" id="CHEBI:90725"/>
        <dbReference type="ChEBI" id="CHEBI:90736"/>
        <dbReference type="EC" id="2.3.1.199"/>
    </reaction>
</comment>
<dbReference type="Pfam" id="PF01151">
    <property type="entry name" value="ELO"/>
    <property type="match status" value="1"/>
</dbReference>
<evidence type="ECO:0000256" key="7">
    <source>
        <dbReference type="ARBA" id="ARBA00023098"/>
    </source>
</evidence>
<keyword evidence="13" id="KW-1185">Reference proteome</keyword>
<dbReference type="GeneID" id="111246378"/>
<feature type="region of interest" description="Disordered" evidence="11">
    <location>
        <begin position="293"/>
        <end position="326"/>
    </location>
</feature>
<evidence type="ECO:0000256" key="10">
    <source>
        <dbReference type="RuleBase" id="RU361115"/>
    </source>
</evidence>
<evidence type="ECO:0000256" key="3">
    <source>
        <dbReference type="ARBA" id="ARBA00022679"/>
    </source>
</evidence>
<feature type="transmembrane region" description="Helical" evidence="10">
    <location>
        <begin position="35"/>
        <end position="56"/>
    </location>
</feature>
<evidence type="ECO:0000256" key="9">
    <source>
        <dbReference type="ARBA" id="ARBA00023160"/>
    </source>
</evidence>
<sequence>MAVDTAELSPVRDWLDDIVHLDRDPRTAQWWSTGYIAVPATLILYSIAATAVPLVMGNHKKRLPISALVLPYNALMCVSHALAAALLFNAYQGSGRSFVCQHRSFETSSASSSILNLMWLYLVLKMLSMFDALILLSYLKEKRVTNAVVLNGFFSVSTVWWFLRYGADGHGVPGVVILCLVDALTYAYYLCSMLGPRVKSVVRPLRVHVSRIQLIGTAAAWAHYFIALIAECANPGVLILVGFAFVGLRFLRLFDFYTEKFVLNGMRLGFDWSIIAGMLENCCFAQGNPNGQNDDDDNDYVTNTGPQVTSGFRNGYSGPIHKPKRG</sequence>
<evidence type="ECO:0000256" key="5">
    <source>
        <dbReference type="ARBA" id="ARBA00022832"/>
    </source>
</evidence>
<dbReference type="AlphaFoldDB" id="A0A7M7JG73"/>
<feature type="transmembrane region" description="Helical" evidence="10">
    <location>
        <begin position="169"/>
        <end position="191"/>
    </location>
</feature>
<evidence type="ECO:0000256" key="2">
    <source>
        <dbReference type="ARBA" id="ARBA00022516"/>
    </source>
</evidence>
<feature type="transmembrane region" description="Helical" evidence="10">
    <location>
        <begin position="68"/>
        <end position="88"/>
    </location>
</feature>
<evidence type="ECO:0000256" key="1">
    <source>
        <dbReference type="ARBA" id="ARBA00004141"/>
    </source>
</evidence>
<dbReference type="EC" id="2.3.1.199" evidence="10"/>
<comment type="similarity">
    <text evidence="10">Belongs to the ELO family.</text>
</comment>
<keyword evidence="5 10" id="KW-0276">Fatty acid metabolism</keyword>
<comment type="subcellular location">
    <subcellularLocation>
        <location evidence="1">Membrane</location>
        <topology evidence="1">Multi-pass membrane protein</topology>
    </subcellularLocation>
</comment>
<proteinExistence type="inferred from homology"/>
<dbReference type="Proteomes" id="UP000594260">
    <property type="component" value="Unplaced"/>
</dbReference>
<keyword evidence="9 10" id="KW-0275">Fatty acid biosynthesis</keyword>
<organism evidence="12 13">
    <name type="scientific">Varroa destructor</name>
    <name type="common">Honeybee mite</name>
    <dbReference type="NCBI Taxonomy" id="109461"/>
    <lineage>
        <taxon>Eukaryota</taxon>
        <taxon>Metazoa</taxon>
        <taxon>Ecdysozoa</taxon>
        <taxon>Arthropoda</taxon>
        <taxon>Chelicerata</taxon>
        <taxon>Arachnida</taxon>
        <taxon>Acari</taxon>
        <taxon>Parasitiformes</taxon>
        <taxon>Mesostigmata</taxon>
        <taxon>Gamasina</taxon>
        <taxon>Dermanyssoidea</taxon>
        <taxon>Varroidae</taxon>
        <taxon>Varroa</taxon>
    </lineage>
</organism>
<keyword evidence="4 10" id="KW-0812">Transmembrane</keyword>
<dbReference type="InterPro" id="IPR002076">
    <property type="entry name" value="ELO_fam"/>
</dbReference>
<feature type="compositionally biased region" description="Polar residues" evidence="11">
    <location>
        <begin position="300"/>
        <end position="312"/>
    </location>
</feature>